<evidence type="ECO:0000256" key="8">
    <source>
        <dbReference type="ARBA" id="ARBA00029545"/>
    </source>
</evidence>
<dbReference type="RefSeq" id="WP_144994343.1">
    <property type="nucleotide sequence ID" value="NZ_VNJK01000005.1"/>
</dbReference>
<keyword evidence="4" id="KW-0178">Competence</keyword>
<dbReference type="GO" id="GO:0005576">
    <property type="term" value="C:extracellular region"/>
    <property type="evidence" value="ECO:0007669"/>
    <property type="project" value="UniProtKB-SubCell"/>
</dbReference>
<evidence type="ECO:0000313" key="10">
    <source>
        <dbReference type="EMBL" id="TVX86769.1"/>
    </source>
</evidence>
<keyword evidence="11" id="KW-1185">Reference proteome</keyword>
<sequence>MMLNDIIQSLLKDRDLMESFLQGKVQFAGISETESKALFDVMGSNIAAENVYYGVSNNWR</sequence>
<reference evidence="10 11" key="1">
    <citation type="submission" date="2019-07" db="EMBL/GenBank/DDBJ databases">
        <authorList>
            <person name="Kim J."/>
        </authorList>
    </citation>
    <scope>NUCLEOTIDE SEQUENCE [LARGE SCALE GENOMIC DNA]</scope>
    <source>
        <strain evidence="10 11">N4</strain>
    </source>
</reference>
<name>A0A559IGG9_9BACL</name>
<keyword evidence="5" id="KW-0449">Lipoprotein</keyword>
<evidence type="ECO:0000256" key="2">
    <source>
        <dbReference type="ARBA" id="ARBA00022525"/>
    </source>
</evidence>
<evidence type="ECO:0000256" key="5">
    <source>
        <dbReference type="ARBA" id="ARBA00023288"/>
    </source>
</evidence>
<comment type="caution">
    <text evidence="10">The sequence shown here is derived from an EMBL/GenBank/DDBJ whole genome shotgun (WGS) entry which is preliminary data.</text>
</comment>
<evidence type="ECO:0000256" key="7">
    <source>
        <dbReference type="ARBA" id="ARBA00029483"/>
    </source>
</evidence>
<dbReference type="Proteomes" id="UP000318102">
    <property type="component" value="Unassembled WGS sequence"/>
</dbReference>
<dbReference type="GO" id="GO:0005186">
    <property type="term" value="F:pheromone activity"/>
    <property type="evidence" value="ECO:0007669"/>
    <property type="project" value="UniProtKB-KW"/>
</dbReference>
<keyword evidence="2" id="KW-0964">Secreted</keyword>
<evidence type="ECO:0000256" key="1">
    <source>
        <dbReference type="ARBA" id="ARBA00004613"/>
    </source>
</evidence>
<dbReference type="GO" id="GO:0030420">
    <property type="term" value="P:establishment of competence for transformation"/>
    <property type="evidence" value="ECO:0007669"/>
    <property type="project" value="UniProtKB-KW"/>
</dbReference>
<keyword evidence="3" id="KW-0588">Pheromone</keyword>
<keyword evidence="6" id="KW-0636">Prenylation</keyword>
<dbReference type="Pfam" id="PF05952">
    <property type="entry name" value="ComX"/>
    <property type="match status" value="1"/>
</dbReference>
<proteinExistence type="predicted"/>
<dbReference type="EMBL" id="VNJK01000005">
    <property type="protein sequence ID" value="TVX86769.1"/>
    <property type="molecule type" value="Genomic_DNA"/>
</dbReference>
<evidence type="ECO:0000313" key="11">
    <source>
        <dbReference type="Proteomes" id="UP000318102"/>
    </source>
</evidence>
<comment type="subunit">
    <text evidence="7">Interacts directly with the sensor histidine kinase ComP and stimulates its activity.</text>
</comment>
<organism evidence="10 11">
    <name type="scientific">Paenibacillus agilis</name>
    <dbReference type="NCBI Taxonomy" id="3020863"/>
    <lineage>
        <taxon>Bacteria</taxon>
        <taxon>Bacillati</taxon>
        <taxon>Bacillota</taxon>
        <taxon>Bacilli</taxon>
        <taxon>Bacillales</taxon>
        <taxon>Paenibacillaceae</taxon>
        <taxon>Paenibacillus</taxon>
    </lineage>
</organism>
<comment type="subcellular location">
    <subcellularLocation>
        <location evidence="1">Secreted</location>
    </subcellularLocation>
</comment>
<evidence type="ECO:0000256" key="3">
    <source>
        <dbReference type="ARBA" id="ARBA00023044"/>
    </source>
</evidence>
<evidence type="ECO:0000256" key="9">
    <source>
        <dbReference type="ARBA" id="ARBA00030321"/>
    </source>
</evidence>
<protein>
    <recommendedName>
        <fullName evidence="8">ComX pheromone</fullName>
    </recommendedName>
    <alternativeName>
        <fullName evidence="9">Competence pheromone</fullName>
    </alternativeName>
</protein>
<evidence type="ECO:0000256" key="4">
    <source>
        <dbReference type="ARBA" id="ARBA00023287"/>
    </source>
</evidence>
<dbReference type="AlphaFoldDB" id="A0A559IGG9"/>
<evidence type="ECO:0000256" key="6">
    <source>
        <dbReference type="ARBA" id="ARBA00023289"/>
    </source>
</evidence>
<dbReference type="OrthoDB" id="9792626at2"/>
<dbReference type="InterPro" id="IPR009233">
    <property type="entry name" value="Competence_ComX_Bacillus"/>
</dbReference>
<gene>
    <name evidence="10" type="ORF">FPZ44_22875</name>
</gene>
<accession>A0A559IGG9</accession>